<organism evidence="2 3">
    <name type="scientific">Bacteroides stercorirosoris</name>
    <dbReference type="NCBI Taxonomy" id="871324"/>
    <lineage>
        <taxon>Bacteria</taxon>
        <taxon>Pseudomonadati</taxon>
        <taxon>Bacteroidota</taxon>
        <taxon>Bacteroidia</taxon>
        <taxon>Bacteroidales</taxon>
        <taxon>Bacteroidaceae</taxon>
        <taxon>Bacteroides</taxon>
    </lineage>
</organism>
<dbReference type="EMBL" id="FQZN01000004">
    <property type="protein sequence ID" value="SHI57510.1"/>
    <property type="molecule type" value="Genomic_DNA"/>
</dbReference>
<keyword evidence="1" id="KW-1133">Transmembrane helix</keyword>
<protein>
    <submittedName>
        <fullName evidence="2">Uncharacterized protein</fullName>
    </submittedName>
</protein>
<gene>
    <name evidence="2" type="ORF">SAMN05444350_10428</name>
</gene>
<name>A0A1M6C8Y4_9BACE</name>
<sequence>METKTTNNPTIERIILSKSIGVKKYEFPYVLLAILSGLFFICWILALLNLLGISFESKNTTNVFNTQSNTQIPKNTFTNAFIEETEKQEEKEGRKVDFQNVGTWKGKTFSGDNCSYTLLKHITDGTFKLRENSTNTIFECTKRSIKNSTDYYFVDPDIADVNVNLACFNLKKGAIIYIIHNFDYDSIEQKSMDGILVPFSDNNVRIYLDMQINGTTYYCNNGNPPISRINENGVLEYYNSDGSNDPVYECYAKLH</sequence>
<feature type="transmembrane region" description="Helical" evidence="1">
    <location>
        <begin position="27"/>
        <end position="51"/>
    </location>
</feature>
<dbReference type="GeneID" id="92711086"/>
<dbReference type="Proteomes" id="UP000184192">
    <property type="component" value="Unassembled WGS sequence"/>
</dbReference>
<reference evidence="3" key="1">
    <citation type="submission" date="2016-11" db="EMBL/GenBank/DDBJ databases">
        <authorList>
            <person name="Varghese N."/>
            <person name="Submissions S."/>
        </authorList>
    </citation>
    <scope>NUCLEOTIDE SEQUENCE [LARGE SCALE GENOMIC DNA]</scope>
    <source>
        <strain evidence="3">DSM 26884</strain>
    </source>
</reference>
<keyword evidence="1" id="KW-0472">Membrane</keyword>
<dbReference type="RefSeq" id="WP_025831577.1">
    <property type="nucleotide sequence ID" value="NZ_FQZN01000004.1"/>
</dbReference>
<evidence type="ECO:0000256" key="1">
    <source>
        <dbReference type="SAM" id="Phobius"/>
    </source>
</evidence>
<proteinExistence type="predicted"/>
<accession>A0A1M6C8Y4</accession>
<evidence type="ECO:0000313" key="3">
    <source>
        <dbReference type="Proteomes" id="UP000184192"/>
    </source>
</evidence>
<keyword evidence="1" id="KW-0812">Transmembrane</keyword>
<keyword evidence="3" id="KW-1185">Reference proteome</keyword>
<dbReference type="AlphaFoldDB" id="A0A1M6C8Y4"/>
<evidence type="ECO:0000313" key="2">
    <source>
        <dbReference type="EMBL" id="SHI57510.1"/>
    </source>
</evidence>